<evidence type="ECO:0000256" key="2">
    <source>
        <dbReference type="ARBA" id="ARBA00022795"/>
    </source>
</evidence>
<keyword evidence="4" id="KW-0282">Flagellum</keyword>
<dbReference type="SUPFAM" id="SSF141457">
    <property type="entry name" value="BH3618-like"/>
    <property type="match status" value="1"/>
</dbReference>
<organism evidence="4 5">
    <name type="scientific">Microterricola gilva</name>
    <dbReference type="NCBI Taxonomy" id="393267"/>
    <lineage>
        <taxon>Bacteria</taxon>
        <taxon>Bacillati</taxon>
        <taxon>Actinomycetota</taxon>
        <taxon>Actinomycetes</taxon>
        <taxon>Micrococcales</taxon>
        <taxon>Microbacteriaceae</taxon>
        <taxon>Microterricola</taxon>
    </lineage>
</organism>
<protein>
    <submittedName>
        <fullName evidence="4">Flagellar assembly factor FliW</fullName>
    </submittedName>
</protein>
<evidence type="ECO:0000313" key="5">
    <source>
        <dbReference type="Proteomes" id="UP000291483"/>
    </source>
</evidence>
<dbReference type="PANTHER" id="PTHR39190">
    <property type="entry name" value="FLAGELLAR ASSEMBLY FACTOR FLIW"/>
    <property type="match status" value="1"/>
</dbReference>
<dbReference type="RefSeq" id="WP_130505893.1">
    <property type="nucleotide sequence ID" value="NZ_SHLC01000001.1"/>
</dbReference>
<keyword evidence="1" id="KW-0963">Cytoplasm</keyword>
<dbReference type="GO" id="GO:0044780">
    <property type="term" value="P:bacterial-type flagellum assembly"/>
    <property type="evidence" value="ECO:0007669"/>
    <property type="project" value="InterPro"/>
</dbReference>
<keyword evidence="4" id="KW-0966">Cell projection</keyword>
<evidence type="ECO:0000256" key="1">
    <source>
        <dbReference type="ARBA" id="ARBA00022490"/>
    </source>
</evidence>
<dbReference type="GO" id="GO:0006417">
    <property type="term" value="P:regulation of translation"/>
    <property type="evidence" value="ECO:0007669"/>
    <property type="project" value="UniProtKB-KW"/>
</dbReference>
<dbReference type="OrthoDB" id="3268119at2"/>
<keyword evidence="3" id="KW-0810">Translation regulation</keyword>
<dbReference type="InterPro" id="IPR003775">
    <property type="entry name" value="Flagellar_assembly_factor_FliW"/>
</dbReference>
<gene>
    <name evidence="4" type="ORF">EV379_1887</name>
</gene>
<dbReference type="AlphaFoldDB" id="A0A4Q8AND9"/>
<sequence>MSATLSFIAPPPGFEPSLEFSFSAVDDTVGLFTLSAVDGDSRRVFVLDAAIYLPEYMPSLSQAQSESLGLASGDDARVYVVANPAESGTTVNLLAPIVVNAATNAAAQVILDDRDWPLQAPLGA</sequence>
<keyword evidence="5" id="KW-1185">Reference proteome</keyword>
<evidence type="ECO:0000256" key="3">
    <source>
        <dbReference type="ARBA" id="ARBA00022845"/>
    </source>
</evidence>
<dbReference type="InterPro" id="IPR024046">
    <property type="entry name" value="Flagellar_assmbl_FliW_dom_sf"/>
</dbReference>
<keyword evidence="2" id="KW-1005">Bacterial flagellum biogenesis</keyword>
<dbReference type="EMBL" id="SHLC01000001">
    <property type="protein sequence ID" value="RZU65553.1"/>
    <property type="molecule type" value="Genomic_DNA"/>
</dbReference>
<dbReference type="Gene3D" id="2.30.290.10">
    <property type="entry name" value="BH3618-like"/>
    <property type="match status" value="1"/>
</dbReference>
<comment type="caution">
    <text evidence="4">The sequence shown here is derived from an EMBL/GenBank/DDBJ whole genome shotgun (WGS) entry which is preliminary data.</text>
</comment>
<reference evidence="4 5" key="1">
    <citation type="submission" date="2019-02" db="EMBL/GenBank/DDBJ databases">
        <title>Sequencing the genomes of 1000 actinobacteria strains.</title>
        <authorList>
            <person name="Klenk H.-P."/>
        </authorList>
    </citation>
    <scope>NUCLEOTIDE SEQUENCE [LARGE SCALE GENOMIC DNA]</scope>
    <source>
        <strain evidence="4 5">DSM 18319</strain>
    </source>
</reference>
<name>A0A4Q8AND9_9MICO</name>
<evidence type="ECO:0000313" key="4">
    <source>
        <dbReference type="EMBL" id="RZU65553.1"/>
    </source>
</evidence>
<dbReference type="Proteomes" id="UP000291483">
    <property type="component" value="Unassembled WGS sequence"/>
</dbReference>
<dbReference type="PANTHER" id="PTHR39190:SF1">
    <property type="entry name" value="FLAGELLAR ASSEMBLY FACTOR FLIW"/>
    <property type="match status" value="1"/>
</dbReference>
<proteinExistence type="predicted"/>
<dbReference type="Pfam" id="PF02623">
    <property type="entry name" value="FliW"/>
    <property type="match status" value="1"/>
</dbReference>
<keyword evidence="4" id="KW-0969">Cilium</keyword>
<accession>A0A4Q8AND9</accession>